<dbReference type="Pfam" id="PF00535">
    <property type="entry name" value="Glycos_transf_2"/>
    <property type="match status" value="1"/>
</dbReference>
<comment type="subcellular location">
    <subcellularLocation>
        <location evidence="1">Membrane</location>
        <topology evidence="1">Multi-pass membrane protein</topology>
    </subcellularLocation>
</comment>
<dbReference type="STRING" id="1121419.SAMN05443529_10470"/>
<evidence type="ECO:0000259" key="7">
    <source>
        <dbReference type="Pfam" id="PF04138"/>
    </source>
</evidence>
<dbReference type="PANTHER" id="PTHR48090:SF6">
    <property type="entry name" value="SLR5056 PROTEIN"/>
    <property type="match status" value="1"/>
</dbReference>
<evidence type="ECO:0000256" key="1">
    <source>
        <dbReference type="ARBA" id="ARBA00004141"/>
    </source>
</evidence>
<evidence type="ECO:0000256" key="3">
    <source>
        <dbReference type="ARBA" id="ARBA00022989"/>
    </source>
</evidence>
<evidence type="ECO:0000259" key="6">
    <source>
        <dbReference type="Pfam" id="PF00535"/>
    </source>
</evidence>
<keyword evidence="4 5" id="KW-0472">Membrane</keyword>
<evidence type="ECO:0000256" key="4">
    <source>
        <dbReference type="ARBA" id="ARBA00023136"/>
    </source>
</evidence>
<dbReference type="RefSeq" id="WP_092330671.1">
    <property type="nucleotide sequence ID" value="NZ_FNCP01000004.1"/>
</dbReference>
<protein>
    <submittedName>
        <fullName evidence="8">Glycosyltransferase involved in cell wall bisynthesis</fullName>
    </submittedName>
</protein>
<dbReference type="InterPro" id="IPR029044">
    <property type="entry name" value="Nucleotide-diphossugar_trans"/>
</dbReference>
<name>A0A1G7VDK9_9FIRM</name>
<dbReference type="InterPro" id="IPR050256">
    <property type="entry name" value="Glycosyltransferase_2"/>
</dbReference>
<dbReference type="PANTHER" id="PTHR48090">
    <property type="entry name" value="UNDECAPRENYL-PHOSPHATE 4-DEOXY-4-FORMAMIDO-L-ARABINOSE TRANSFERASE-RELATED"/>
    <property type="match status" value="1"/>
</dbReference>
<dbReference type="AlphaFoldDB" id="A0A1G7VDK9"/>
<accession>A0A1G7VDK9</accession>
<organism evidence="8 9">
    <name type="scientific">Desulfosporosinus hippei DSM 8344</name>
    <dbReference type="NCBI Taxonomy" id="1121419"/>
    <lineage>
        <taxon>Bacteria</taxon>
        <taxon>Bacillati</taxon>
        <taxon>Bacillota</taxon>
        <taxon>Clostridia</taxon>
        <taxon>Eubacteriales</taxon>
        <taxon>Desulfitobacteriaceae</taxon>
        <taxon>Desulfosporosinus</taxon>
    </lineage>
</organism>
<keyword evidence="3 5" id="KW-1133">Transmembrane helix</keyword>
<dbReference type="SUPFAM" id="SSF53448">
    <property type="entry name" value="Nucleotide-diphospho-sugar transferases"/>
    <property type="match status" value="1"/>
</dbReference>
<keyword evidence="9" id="KW-1185">Reference proteome</keyword>
<keyword evidence="8" id="KW-0808">Transferase</keyword>
<dbReference type="InterPro" id="IPR007267">
    <property type="entry name" value="GtrA_DPMS_TM"/>
</dbReference>
<dbReference type="InterPro" id="IPR001173">
    <property type="entry name" value="Glyco_trans_2-like"/>
</dbReference>
<dbReference type="GO" id="GO:0016740">
    <property type="term" value="F:transferase activity"/>
    <property type="evidence" value="ECO:0007669"/>
    <property type="project" value="UniProtKB-KW"/>
</dbReference>
<evidence type="ECO:0000256" key="2">
    <source>
        <dbReference type="ARBA" id="ARBA00022692"/>
    </source>
</evidence>
<feature type="transmembrane region" description="Helical" evidence="5">
    <location>
        <begin position="285"/>
        <end position="305"/>
    </location>
</feature>
<feature type="transmembrane region" description="Helical" evidence="5">
    <location>
        <begin position="245"/>
        <end position="264"/>
    </location>
</feature>
<feature type="domain" description="Glycosyltransferase 2-like" evidence="6">
    <location>
        <begin position="2"/>
        <end position="146"/>
    </location>
</feature>
<reference evidence="9" key="1">
    <citation type="submission" date="2016-10" db="EMBL/GenBank/DDBJ databases">
        <authorList>
            <person name="Varghese N."/>
            <person name="Submissions S."/>
        </authorList>
    </citation>
    <scope>NUCLEOTIDE SEQUENCE [LARGE SCALE GENOMIC DNA]</scope>
    <source>
        <strain evidence="9">DSM 8344</strain>
    </source>
</reference>
<gene>
    <name evidence="8" type="ORF">SAMN05443529_10470</name>
</gene>
<dbReference type="GO" id="GO:0000271">
    <property type="term" value="P:polysaccharide biosynthetic process"/>
    <property type="evidence" value="ECO:0007669"/>
    <property type="project" value="InterPro"/>
</dbReference>
<dbReference type="CDD" id="cd04179">
    <property type="entry name" value="DPM_DPG-synthase_like"/>
    <property type="match status" value="1"/>
</dbReference>
<dbReference type="Proteomes" id="UP000198656">
    <property type="component" value="Unassembled WGS sequence"/>
</dbReference>
<dbReference type="Pfam" id="PF04138">
    <property type="entry name" value="GtrA_DPMS_TM"/>
    <property type="match status" value="1"/>
</dbReference>
<sequence>MTILIPAYEPDLRLLILIEKLQAVCNFKIIVVDDGSGKAYHEIFKAVKAYGCTVLTHTTNQGKGRALKTGFRYIQETGENEGVVCADSDGQHLPQDIIKISQAIKGAKGHIILGCRRFTGKVPLRSRFGNTVTRMVYSFSTGQRIHDTQTGLRGFSPAMLDWLCSVPGERFEYEMNCLLAAEEEGYSFSEVDIHTVYHHNHSSHFRTFIDSAKVYFPILKFSASSLLSGLLDIALLLLIQSIYPNLLLAVVGARVCSSICNYTLNRAFVFSKDNQTGFQGSLKKYFTLVLVVMALNYALLHMINLQLGVPLFYAKLLTETILFLFSYLIQKRLVFKDPKGSSEQVMIKGPEYCKPTF</sequence>
<evidence type="ECO:0000313" key="8">
    <source>
        <dbReference type="EMBL" id="SDG57030.1"/>
    </source>
</evidence>
<feature type="domain" description="GtrA/DPMS transmembrane" evidence="7">
    <location>
        <begin position="220"/>
        <end position="335"/>
    </location>
</feature>
<dbReference type="OrthoDB" id="9810303at2"/>
<dbReference type="EMBL" id="FNCP01000004">
    <property type="protein sequence ID" value="SDG57030.1"/>
    <property type="molecule type" value="Genomic_DNA"/>
</dbReference>
<evidence type="ECO:0000256" key="5">
    <source>
        <dbReference type="SAM" id="Phobius"/>
    </source>
</evidence>
<evidence type="ECO:0000313" key="9">
    <source>
        <dbReference type="Proteomes" id="UP000198656"/>
    </source>
</evidence>
<proteinExistence type="predicted"/>
<keyword evidence="2 5" id="KW-0812">Transmembrane</keyword>
<dbReference type="GO" id="GO:0016020">
    <property type="term" value="C:membrane"/>
    <property type="evidence" value="ECO:0007669"/>
    <property type="project" value="UniProtKB-SubCell"/>
</dbReference>
<feature type="transmembrane region" description="Helical" evidence="5">
    <location>
        <begin position="311"/>
        <end position="329"/>
    </location>
</feature>
<dbReference type="Gene3D" id="3.90.550.10">
    <property type="entry name" value="Spore Coat Polysaccharide Biosynthesis Protein SpsA, Chain A"/>
    <property type="match status" value="1"/>
</dbReference>